<evidence type="ECO:0000313" key="3">
    <source>
        <dbReference type="Proteomes" id="UP001153269"/>
    </source>
</evidence>
<feature type="region of interest" description="Disordered" evidence="1">
    <location>
        <begin position="1"/>
        <end position="27"/>
    </location>
</feature>
<reference evidence="2" key="1">
    <citation type="submission" date="2020-03" db="EMBL/GenBank/DDBJ databases">
        <authorList>
            <person name="Weist P."/>
        </authorList>
    </citation>
    <scope>NUCLEOTIDE SEQUENCE</scope>
</reference>
<evidence type="ECO:0000256" key="1">
    <source>
        <dbReference type="SAM" id="MobiDB-lite"/>
    </source>
</evidence>
<gene>
    <name evidence="2" type="ORF">PLEPLA_LOCUS16385</name>
</gene>
<protein>
    <submittedName>
        <fullName evidence="2">Uncharacterized protein</fullName>
    </submittedName>
</protein>
<evidence type="ECO:0000313" key="2">
    <source>
        <dbReference type="EMBL" id="CAB1428419.1"/>
    </source>
</evidence>
<organism evidence="2 3">
    <name type="scientific">Pleuronectes platessa</name>
    <name type="common">European plaice</name>
    <dbReference type="NCBI Taxonomy" id="8262"/>
    <lineage>
        <taxon>Eukaryota</taxon>
        <taxon>Metazoa</taxon>
        <taxon>Chordata</taxon>
        <taxon>Craniata</taxon>
        <taxon>Vertebrata</taxon>
        <taxon>Euteleostomi</taxon>
        <taxon>Actinopterygii</taxon>
        <taxon>Neopterygii</taxon>
        <taxon>Teleostei</taxon>
        <taxon>Neoteleostei</taxon>
        <taxon>Acanthomorphata</taxon>
        <taxon>Carangaria</taxon>
        <taxon>Pleuronectiformes</taxon>
        <taxon>Pleuronectoidei</taxon>
        <taxon>Pleuronectidae</taxon>
        <taxon>Pleuronectes</taxon>
    </lineage>
</organism>
<sequence length="90" mass="10297">MRRKREEVEERWHGGRTTHKSSTGAEDAKVRVSCSAHFPELFLQASRQGNVRVSPSDIIKGKLTASEWTFRCLSDKLEEYKHLRTKGGPI</sequence>
<dbReference type="Proteomes" id="UP001153269">
    <property type="component" value="Unassembled WGS sequence"/>
</dbReference>
<dbReference type="EMBL" id="CADEAL010001052">
    <property type="protein sequence ID" value="CAB1428419.1"/>
    <property type="molecule type" value="Genomic_DNA"/>
</dbReference>
<keyword evidence="3" id="KW-1185">Reference proteome</keyword>
<dbReference type="AlphaFoldDB" id="A0A9N7YLD5"/>
<feature type="compositionally biased region" description="Basic and acidic residues" evidence="1">
    <location>
        <begin position="1"/>
        <end position="13"/>
    </location>
</feature>
<proteinExistence type="predicted"/>
<accession>A0A9N7YLD5</accession>
<name>A0A9N7YLD5_PLEPL</name>
<comment type="caution">
    <text evidence="2">The sequence shown here is derived from an EMBL/GenBank/DDBJ whole genome shotgun (WGS) entry which is preliminary data.</text>
</comment>